<dbReference type="OrthoDB" id="10620560at2759"/>
<dbReference type="AlphaFoldDB" id="A0A6V7HD33"/>
<evidence type="ECO:0000313" key="2">
    <source>
        <dbReference type="Proteomes" id="UP000752696"/>
    </source>
</evidence>
<keyword evidence="2" id="KW-1185">Reference proteome</keyword>
<evidence type="ECO:0000313" key="1">
    <source>
        <dbReference type="EMBL" id="CAD1477872.1"/>
    </source>
</evidence>
<proteinExistence type="predicted"/>
<feature type="non-terminal residue" evidence="1">
    <location>
        <position position="1"/>
    </location>
</feature>
<protein>
    <submittedName>
        <fullName evidence="1">Uncharacterized protein</fullName>
    </submittedName>
</protein>
<comment type="caution">
    <text evidence="1">The sequence shown here is derived from an EMBL/GenBank/DDBJ whole genome shotgun (WGS) entry which is preliminary data.</text>
</comment>
<name>A0A6V7HD33_9HYME</name>
<dbReference type="Proteomes" id="UP000752696">
    <property type="component" value="Unassembled WGS sequence"/>
</dbReference>
<dbReference type="EMBL" id="CAJDYZ010010343">
    <property type="protein sequence ID" value="CAD1477872.1"/>
    <property type="molecule type" value="Genomic_DNA"/>
</dbReference>
<accession>A0A6V7HD33</accession>
<reference evidence="1" key="1">
    <citation type="submission" date="2020-07" db="EMBL/GenBank/DDBJ databases">
        <authorList>
            <person name="Nazaruddin N."/>
        </authorList>
    </citation>
    <scope>NUCLEOTIDE SEQUENCE</scope>
</reference>
<organism evidence="1 2">
    <name type="scientific">Heterotrigona itama</name>
    <dbReference type="NCBI Taxonomy" id="395501"/>
    <lineage>
        <taxon>Eukaryota</taxon>
        <taxon>Metazoa</taxon>
        <taxon>Ecdysozoa</taxon>
        <taxon>Arthropoda</taxon>
        <taxon>Hexapoda</taxon>
        <taxon>Insecta</taxon>
        <taxon>Pterygota</taxon>
        <taxon>Neoptera</taxon>
        <taxon>Endopterygota</taxon>
        <taxon>Hymenoptera</taxon>
        <taxon>Apocrita</taxon>
        <taxon>Aculeata</taxon>
        <taxon>Apoidea</taxon>
        <taxon>Anthophila</taxon>
        <taxon>Apidae</taxon>
        <taxon>Heterotrigona</taxon>
    </lineage>
</organism>
<gene>
    <name evidence="1" type="ORF">MHI_LOCUS760522</name>
</gene>
<sequence length="69" mass="7707">TTEALKSAGGLPPAAEFKLRRYHEAGGETGQEIRLELAQPARETAYPGRVHHCWNEWGESDRIGGRKDF</sequence>